<sequence>MAYLFMCNSSRAHTPENMIQIKNLLGLLHDHWQPSPARLKIYKKCDKQRKESAVERNNLFDIDFVNSTIKILKIQITYTTECVLRNLIAYEQLTSFTSPKYFTDYMIFMDSLINSKKDVELLCRQGIIDNWKGDDETIAILLNKLGEHVFCERALYADIVNNVNEHCKK</sequence>
<dbReference type="InterPro" id="IPR004158">
    <property type="entry name" value="DUF247_pln"/>
</dbReference>
<dbReference type="PANTHER" id="PTHR31170">
    <property type="entry name" value="BNAC04G53230D PROTEIN"/>
    <property type="match status" value="1"/>
</dbReference>
<dbReference type="Pfam" id="PF03140">
    <property type="entry name" value="DUF247"/>
    <property type="match status" value="1"/>
</dbReference>
<reference evidence="1" key="1">
    <citation type="submission" date="2016-02" db="EMBL/GenBank/DDBJ databases">
        <title>WGS assembly of Manihot esculenta.</title>
        <authorList>
            <person name="Bredeson J.V."/>
            <person name="Prochnik S.E."/>
            <person name="Lyons J.B."/>
            <person name="Schmutz J."/>
            <person name="Grimwood J."/>
            <person name="Vrebalov J."/>
            <person name="Bart R.S."/>
            <person name="Amuge T."/>
            <person name="Ferguson M.E."/>
            <person name="Green R."/>
            <person name="Putnam N."/>
            <person name="Stites J."/>
            <person name="Rounsley S."/>
            <person name="Rokhsar D.S."/>
        </authorList>
    </citation>
    <scope>NUCLEOTIDE SEQUENCE [LARGE SCALE GENOMIC DNA]</scope>
    <source>
        <tissue evidence="1">Leaf</tissue>
    </source>
</reference>
<organism evidence="1">
    <name type="scientific">Manihot esculenta</name>
    <name type="common">Cassava</name>
    <name type="synonym">Jatropha manihot</name>
    <dbReference type="NCBI Taxonomy" id="3983"/>
    <lineage>
        <taxon>Eukaryota</taxon>
        <taxon>Viridiplantae</taxon>
        <taxon>Streptophyta</taxon>
        <taxon>Embryophyta</taxon>
        <taxon>Tracheophyta</taxon>
        <taxon>Spermatophyta</taxon>
        <taxon>Magnoliopsida</taxon>
        <taxon>eudicotyledons</taxon>
        <taxon>Gunneridae</taxon>
        <taxon>Pentapetalae</taxon>
        <taxon>rosids</taxon>
        <taxon>fabids</taxon>
        <taxon>Malpighiales</taxon>
        <taxon>Euphorbiaceae</taxon>
        <taxon>Crotonoideae</taxon>
        <taxon>Manihoteae</taxon>
        <taxon>Manihot</taxon>
    </lineage>
</organism>
<dbReference type="STRING" id="3983.A0A2C9W968"/>
<dbReference type="PANTHER" id="PTHR31170:SF17">
    <property type="match status" value="1"/>
</dbReference>
<protein>
    <submittedName>
        <fullName evidence="1">Uncharacterized protein</fullName>
    </submittedName>
</protein>
<dbReference type="EMBL" id="CM004389">
    <property type="protein sequence ID" value="OAY55407.1"/>
    <property type="molecule type" value="Genomic_DNA"/>
</dbReference>
<gene>
    <name evidence="1" type="ORF">MANES_03G151500</name>
</gene>
<name>A0A2C9W968_MANES</name>
<dbReference type="AlphaFoldDB" id="A0A2C9W968"/>
<proteinExistence type="predicted"/>
<accession>A0A2C9W968</accession>
<evidence type="ECO:0000313" key="1">
    <source>
        <dbReference type="EMBL" id="OAY55407.1"/>
    </source>
</evidence>